<feature type="transmembrane region" description="Helical" evidence="7">
    <location>
        <begin position="45"/>
        <end position="71"/>
    </location>
</feature>
<dbReference type="InterPro" id="IPR003841">
    <property type="entry name" value="Na/Pi_transpt"/>
</dbReference>
<dbReference type="Gene3D" id="1.20.58.220">
    <property type="entry name" value="Phosphate transport system protein phou homolog 2, domain 2"/>
    <property type="match status" value="1"/>
</dbReference>
<protein>
    <recommendedName>
        <fullName evidence="8">PhoU domain-containing protein</fullName>
    </recommendedName>
</protein>
<keyword evidence="5 7" id="KW-0472">Membrane</keyword>
<sequence length="537" mass="58725">MEIAIGVIGGLGLFLYGMNLMGAGLQKSAGEKLKRLIEVLTSNRFMAVLVGGAVTMVIQSSSATTVMMVGFVNAGLMNLRQAVGVLMGANIGTTVTAQLIAFKLSDVAPLIIGIGVAMWLFASKKKTKDIAEILIGFGILFIGMDTMSGALKPLSKSEAFKSLLSGLDNPVVGILVGFGITTILQSSSASIGLLLAISSQGLLTIEMALPILFGDNIGTTTTAMLSSIGASRAAKQAAFMHLLFNLIGTIIFMVVLRKPVQTLVYNISPNSVERQIANAHTFFNLINVVIQFPFAGLLVKAAETFIKGGKEEEQLLKYIDDRILETPSVAVGQASKEVLRMGKMVLENLDRSLESFYKKDEKLTQEVFENERRINELEAEITKFLVNLGGLTLTNKEHKTVTTLFHAINDIERIGDHADNIAEQTQYRIDNNLWFSEGAIDELKLMFDKTLDLYKNTLTAFKLADMNLAKEVIIREDEIDRLEKKYRASHIERLNAQECQPSSGIVYLDIISNLERVGDHSSNMAQYIIDALEEESA</sequence>
<keyword evidence="10" id="KW-1185">Reference proteome</keyword>
<evidence type="ECO:0000313" key="9">
    <source>
        <dbReference type="EMBL" id="OHW62231.1"/>
    </source>
</evidence>
<reference evidence="9 10" key="1">
    <citation type="submission" date="2016-09" db="EMBL/GenBank/DDBJ databases">
        <title>Genome sequence of Eubacterium angustum.</title>
        <authorList>
            <person name="Poehlein A."/>
            <person name="Daniel R."/>
        </authorList>
    </citation>
    <scope>NUCLEOTIDE SEQUENCE [LARGE SCALE GENOMIC DNA]</scope>
    <source>
        <strain evidence="9 10">DSM 1989</strain>
    </source>
</reference>
<keyword evidence="2" id="KW-1003">Cell membrane</keyword>
<feature type="transmembrane region" description="Helical" evidence="7">
    <location>
        <begin position="7"/>
        <end position="25"/>
    </location>
</feature>
<dbReference type="GO" id="GO:0044341">
    <property type="term" value="P:sodium-dependent phosphate transport"/>
    <property type="evidence" value="ECO:0007669"/>
    <property type="project" value="InterPro"/>
</dbReference>
<dbReference type="EMBL" id="MKIE01000004">
    <property type="protein sequence ID" value="OHW62231.1"/>
    <property type="molecule type" value="Genomic_DNA"/>
</dbReference>
<organism evidence="9 10">
    <name type="scientific">Andreesenia angusta</name>
    <dbReference type="NCBI Taxonomy" id="39480"/>
    <lineage>
        <taxon>Bacteria</taxon>
        <taxon>Bacillati</taxon>
        <taxon>Bacillota</taxon>
        <taxon>Tissierellia</taxon>
        <taxon>Tissierellales</taxon>
        <taxon>Gottschalkiaceae</taxon>
        <taxon>Andreesenia</taxon>
    </lineage>
</organism>
<evidence type="ECO:0000259" key="8">
    <source>
        <dbReference type="Pfam" id="PF01895"/>
    </source>
</evidence>
<keyword evidence="6" id="KW-0175">Coiled coil</keyword>
<dbReference type="Proteomes" id="UP000180254">
    <property type="component" value="Unassembled WGS sequence"/>
</dbReference>
<dbReference type="RefSeq" id="WP_071062869.1">
    <property type="nucleotide sequence ID" value="NZ_MKIE01000004.1"/>
</dbReference>
<evidence type="ECO:0000256" key="3">
    <source>
        <dbReference type="ARBA" id="ARBA00022692"/>
    </source>
</evidence>
<dbReference type="GO" id="GO:0005436">
    <property type="term" value="F:sodium:phosphate symporter activity"/>
    <property type="evidence" value="ECO:0007669"/>
    <property type="project" value="InterPro"/>
</dbReference>
<dbReference type="PANTHER" id="PTHR10010">
    <property type="entry name" value="SOLUTE CARRIER FAMILY 34 SODIUM PHOSPHATE , MEMBER 2-RELATED"/>
    <property type="match status" value="1"/>
</dbReference>
<evidence type="ECO:0000313" key="10">
    <source>
        <dbReference type="Proteomes" id="UP000180254"/>
    </source>
</evidence>
<dbReference type="AlphaFoldDB" id="A0A1S1V6F9"/>
<proteinExistence type="predicted"/>
<dbReference type="NCBIfam" id="TIGR00704">
    <property type="entry name" value="NaPi_cotrn_rel"/>
    <property type="match status" value="1"/>
</dbReference>
<feature type="transmembrane region" description="Helical" evidence="7">
    <location>
        <begin position="171"/>
        <end position="197"/>
    </location>
</feature>
<evidence type="ECO:0000256" key="1">
    <source>
        <dbReference type="ARBA" id="ARBA00004651"/>
    </source>
</evidence>
<dbReference type="PANTHER" id="PTHR10010:SF46">
    <property type="entry name" value="SODIUM-DEPENDENT PHOSPHATE TRANSPORT PROTEIN 2B"/>
    <property type="match status" value="1"/>
</dbReference>
<feature type="transmembrane region" description="Helical" evidence="7">
    <location>
        <begin position="83"/>
        <end position="101"/>
    </location>
</feature>
<feature type="domain" description="PhoU" evidence="8">
    <location>
        <begin position="444"/>
        <end position="528"/>
    </location>
</feature>
<gene>
    <name evidence="9" type="ORF">EUAN_13010</name>
</gene>
<dbReference type="GO" id="GO:0005886">
    <property type="term" value="C:plasma membrane"/>
    <property type="evidence" value="ECO:0007669"/>
    <property type="project" value="UniProtKB-SubCell"/>
</dbReference>
<keyword evidence="3 7" id="KW-0812">Transmembrane</keyword>
<evidence type="ECO:0000256" key="2">
    <source>
        <dbReference type="ARBA" id="ARBA00022475"/>
    </source>
</evidence>
<dbReference type="NCBIfam" id="NF037997">
    <property type="entry name" value="Na_Pi_symport"/>
    <property type="match status" value="1"/>
</dbReference>
<comment type="caution">
    <text evidence="9">The sequence shown here is derived from an EMBL/GenBank/DDBJ whole genome shotgun (WGS) entry which is preliminary data.</text>
</comment>
<feature type="transmembrane region" description="Helical" evidence="7">
    <location>
        <begin position="107"/>
        <end position="123"/>
    </location>
</feature>
<dbReference type="InterPro" id="IPR026022">
    <property type="entry name" value="PhoU_dom"/>
</dbReference>
<dbReference type="Pfam" id="PF01895">
    <property type="entry name" value="PhoU"/>
    <property type="match status" value="2"/>
</dbReference>
<accession>A0A1S1V6F9</accession>
<feature type="domain" description="PhoU" evidence="8">
    <location>
        <begin position="338"/>
        <end position="424"/>
    </location>
</feature>
<evidence type="ECO:0000256" key="7">
    <source>
        <dbReference type="SAM" id="Phobius"/>
    </source>
</evidence>
<dbReference type="SUPFAM" id="SSF109755">
    <property type="entry name" value="PhoU-like"/>
    <property type="match status" value="1"/>
</dbReference>
<dbReference type="OrthoDB" id="9763003at2"/>
<evidence type="ECO:0000256" key="4">
    <source>
        <dbReference type="ARBA" id="ARBA00022989"/>
    </source>
</evidence>
<dbReference type="InterPro" id="IPR004633">
    <property type="entry name" value="NaPi_cotrn-rel/YqeW-like"/>
</dbReference>
<comment type="subcellular location">
    <subcellularLocation>
        <location evidence="1">Cell membrane</location>
        <topology evidence="1">Multi-pass membrane protein</topology>
    </subcellularLocation>
</comment>
<dbReference type="Pfam" id="PF02690">
    <property type="entry name" value="Na_Pi_cotrans"/>
    <property type="match status" value="1"/>
</dbReference>
<feature type="transmembrane region" description="Helical" evidence="7">
    <location>
        <begin position="130"/>
        <end position="151"/>
    </location>
</feature>
<keyword evidence="4 7" id="KW-1133">Transmembrane helix</keyword>
<feature type="coiled-coil region" evidence="6">
    <location>
        <begin position="346"/>
        <end position="380"/>
    </location>
</feature>
<dbReference type="InterPro" id="IPR038078">
    <property type="entry name" value="PhoU-like_sf"/>
</dbReference>
<evidence type="ECO:0000256" key="6">
    <source>
        <dbReference type="SAM" id="Coils"/>
    </source>
</evidence>
<evidence type="ECO:0000256" key="5">
    <source>
        <dbReference type="ARBA" id="ARBA00023136"/>
    </source>
</evidence>
<feature type="transmembrane region" description="Helical" evidence="7">
    <location>
        <begin position="237"/>
        <end position="256"/>
    </location>
</feature>
<feature type="transmembrane region" description="Helical" evidence="7">
    <location>
        <begin position="276"/>
        <end position="299"/>
    </location>
</feature>
<name>A0A1S1V6F9_9FIRM</name>